<gene>
    <name evidence="2" type="ORF">FHS49_000156</name>
</gene>
<dbReference type="EMBL" id="JACIJC010000001">
    <property type="protein sequence ID" value="MBB5684165.1"/>
    <property type="molecule type" value="Genomic_DNA"/>
</dbReference>
<sequence length="69" mass="7409">MGMVKAWHMIAAAALAVSMIALLGHAEWWNAEQLSEHGNLSLFVAGIAGVAIGRRSSRIRRSHKPDTSA</sequence>
<feature type="transmembrane region" description="Helical" evidence="1">
    <location>
        <begin position="36"/>
        <end position="53"/>
    </location>
</feature>
<organism evidence="2 3">
    <name type="scientific">Sphingobium boeckii</name>
    <dbReference type="NCBI Taxonomy" id="1082345"/>
    <lineage>
        <taxon>Bacteria</taxon>
        <taxon>Pseudomonadati</taxon>
        <taxon>Pseudomonadota</taxon>
        <taxon>Alphaproteobacteria</taxon>
        <taxon>Sphingomonadales</taxon>
        <taxon>Sphingomonadaceae</taxon>
        <taxon>Sphingobium</taxon>
    </lineage>
</organism>
<evidence type="ECO:0000313" key="3">
    <source>
        <dbReference type="Proteomes" id="UP000549617"/>
    </source>
</evidence>
<reference evidence="2 3" key="1">
    <citation type="submission" date="2020-08" db="EMBL/GenBank/DDBJ databases">
        <title>Genomic Encyclopedia of Type Strains, Phase IV (KMG-IV): sequencing the most valuable type-strain genomes for metagenomic binning, comparative biology and taxonomic classification.</title>
        <authorList>
            <person name="Goeker M."/>
        </authorList>
    </citation>
    <scope>NUCLEOTIDE SEQUENCE [LARGE SCALE GENOMIC DNA]</scope>
    <source>
        <strain evidence="2 3">DSM 25079</strain>
    </source>
</reference>
<dbReference type="Proteomes" id="UP000549617">
    <property type="component" value="Unassembled WGS sequence"/>
</dbReference>
<dbReference type="RefSeq" id="WP_184014418.1">
    <property type="nucleotide sequence ID" value="NZ_JACIJC010000001.1"/>
</dbReference>
<evidence type="ECO:0000256" key="1">
    <source>
        <dbReference type="SAM" id="Phobius"/>
    </source>
</evidence>
<evidence type="ECO:0000313" key="2">
    <source>
        <dbReference type="EMBL" id="MBB5684165.1"/>
    </source>
</evidence>
<dbReference type="AlphaFoldDB" id="A0A7W9AEK5"/>
<accession>A0A7W9AEK5</accession>
<keyword evidence="1" id="KW-0472">Membrane</keyword>
<proteinExistence type="predicted"/>
<comment type="caution">
    <text evidence="2">The sequence shown here is derived from an EMBL/GenBank/DDBJ whole genome shotgun (WGS) entry which is preliminary data.</text>
</comment>
<protein>
    <submittedName>
        <fullName evidence="2">Putative membrane protein YfcA</fullName>
    </submittedName>
</protein>
<keyword evidence="1" id="KW-1133">Transmembrane helix</keyword>
<keyword evidence="1" id="KW-0812">Transmembrane</keyword>
<keyword evidence="3" id="KW-1185">Reference proteome</keyword>
<name>A0A7W9AEK5_9SPHN</name>